<dbReference type="SMART" id="SM00100">
    <property type="entry name" value="cNMP"/>
    <property type="match status" value="1"/>
</dbReference>
<dbReference type="RefSeq" id="WP_380776650.1">
    <property type="nucleotide sequence ID" value="NZ_JBHUEO010000121.1"/>
</dbReference>
<dbReference type="InterPro" id="IPR036388">
    <property type="entry name" value="WH-like_DNA-bd_sf"/>
</dbReference>
<evidence type="ECO:0000259" key="5">
    <source>
        <dbReference type="PROSITE" id="PS50042"/>
    </source>
</evidence>
<feature type="domain" description="HTH crp-type" evidence="6">
    <location>
        <begin position="152"/>
        <end position="225"/>
    </location>
</feature>
<dbReference type="PROSITE" id="PS51063">
    <property type="entry name" value="HTH_CRP_2"/>
    <property type="match status" value="1"/>
</dbReference>
<dbReference type="CDD" id="cd00038">
    <property type="entry name" value="CAP_ED"/>
    <property type="match status" value="1"/>
</dbReference>
<dbReference type="PROSITE" id="PS50042">
    <property type="entry name" value="CNMP_BINDING_3"/>
    <property type="match status" value="1"/>
</dbReference>
<dbReference type="EMBL" id="JBHUEO010000121">
    <property type="protein sequence ID" value="MFD1708831.1"/>
    <property type="molecule type" value="Genomic_DNA"/>
</dbReference>
<keyword evidence="2" id="KW-0238">DNA-binding</keyword>
<proteinExistence type="predicted"/>
<feature type="domain" description="Cyclic nucleotide-binding" evidence="5">
    <location>
        <begin position="23"/>
        <end position="117"/>
    </location>
</feature>
<evidence type="ECO:0000256" key="1">
    <source>
        <dbReference type="ARBA" id="ARBA00023015"/>
    </source>
</evidence>
<dbReference type="InterPro" id="IPR014710">
    <property type="entry name" value="RmlC-like_jellyroll"/>
</dbReference>
<dbReference type="Gene3D" id="1.10.10.10">
    <property type="entry name" value="Winged helix-like DNA-binding domain superfamily/Winged helix DNA-binding domain"/>
    <property type="match status" value="1"/>
</dbReference>
<keyword evidence="8" id="KW-1185">Reference proteome</keyword>
<dbReference type="SUPFAM" id="SSF46785">
    <property type="entry name" value="Winged helix' DNA-binding domain"/>
    <property type="match status" value="1"/>
</dbReference>
<dbReference type="InterPro" id="IPR036390">
    <property type="entry name" value="WH_DNA-bd_sf"/>
</dbReference>
<dbReference type="PANTHER" id="PTHR24567:SF26">
    <property type="entry name" value="REGULATORY PROTEIN YEIL"/>
    <property type="match status" value="1"/>
</dbReference>
<dbReference type="Proteomes" id="UP001597301">
    <property type="component" value="Unassembled WGS sequence"/>
</dbReference>
<dbReference type="InterPro" id="IPR012318">
    <property type="entry name" value="HTH_CRP"/>
</dbReference>
<evidence type="ECO:0000256" key="2">
    <source>
        <dbReference type="ARBA" id="ARBA00023125"/>
    </source>
</evidence>
<keyword evidence="3" id="KW-0010">Activator</keyword>
<reference evidence="8" key="1">
    <citation type="journal article" date="2019" name="Int. J. Syst. Evol. Microbiol.">
        <title>The Global Catalogue of Microorganisms (GCM) 10K type strain sequencing project: providing services to taxonomists for standard genome sequencing and annotation.</title>
        <authorList>
            <consortium name="The Broad Institute Genomics Platform"/>
            <consortium name="The Broad Institute Genome Sequencing Center for Infectious Disease"/>
            <person name="Wu L."/>
            <person name="Ma J."/>
        </authorList>
    </citation>
    <scope>NUCLEOTIDE SEQUENCE [LARGE SCALE GENOMIC DNA]</scope>
    <source>
        <strain evidence="8">CGMCC 1.12295</strain>
    </source>
</reference>
<evidence type="ECO:0000256" key="4">
    <source>
        <dbReference type="ARBA" id="ARBA00023163"/>
    </source>
</evidence>
<gene>
    <name evidence="7" type="ORF">ACFSCZ_19330</name>
</gene>
<dbReference type="CDD" id="cd00092">
    <property type="entry name" value="HTH_CRP"/>
    <property type="match status" value="1"/>
</dbReference>
<dbReference type="SMART" id="SM00419">
    <property type="entry name" value="HTH_CRP"/>
    <property type="match status" value="1"/>
</dbReference>
<dbReference type="Pfam" id="PF00027">
    <property type="entry name" value="cNMP_binding"/>
    <property type="match status" value="1"/>
</dbReference>
<organism evidence="7 8">
    <name type="scientific">Siminovitchia sediminis</name>
    <dbReference type="NCBI Taxonomy" id="1274353"/>
    <lineage>
        <taxon>Bacteria</taxon>
        <taxon>Bacillati</taxon>
        <taxon>Bacillota</taxon>
        <taxon>Bacilli</taxon>
        <taxon>Bacillales</taxon>
        <taxon>Bacillaceae</taxon>
        <taxon>Siminovitchia</taxon>
    </lineage>
</organism>
<evidence type="ECO:0000256" key="3">
    <source>
        <dbReference type="ARBA" id="ARBA00023159"/>
    </source>
</evidence>
<comment type="caution">
    <text evidence="7">The sequence shown here is derived from an EMBL/GenBank/DDBJ whole genome shotgun (WGS) entry which is preliminary data.</text>
</comment>
<dbReference type="InterPro" id="IPR018490">
    <property type="entry name" value="cNMP-bd_dom_sf"/>
</dbReference>
<evidence type="ECO:0000313" key="8">
    <source>
        <dbReference type="Proteomes" id="UP001597301"/>
    </source>
</evidence>
<dbReference type="SUPFAM" id="SSF51206">
    <property type="entry name" value="cAMP-binding domain-like"/>
    <property type="match status" value="1"/>
</dbReference>
<dbReference type="Gene3D" id="2.60.120.10">
    <property type="entry name" value="Jelly Rolls"/>
    <property type="match status" value="1"/>
</dbReference>
<keyword evidence="4" id="KW-0804">Transcription</keyword>
<evidence type="ECO:0000259" key="6">
    <source>
        <dbReference type="PROSITE" id="PS51063"/>
    </source>
</evidence>
<keyword evidence="1" id="KW-0805">Transcription regulation</keyword>
<dbReference type="PANTHER" id="PTHR24567">
    <property type="entry name" value="CRP FAMILY TRANSCRIPTIONAL REGULATORY PROTEIN"/>
    <property type="match status" value="1"/>
</dbReference>
<evidence type="ECO:0000313" key="7">
    <source>
        <dbReference type="EMBL" id="MFD1708831.1"/>
    </source>
</evidence>
<name>A0ABW4KNL8_9BACI</name>
<dbReference type="InterPro" id="IPR050397">
    <property type="entry name" value="Env_Response_Regulators"/>
</dbReference>
<protein>
    <submittedName>
        <fullName evidence="7">Crp/Fnr family transcriptional regulator</fullName>
    </submittedName>
</protein>
<accession>A0ABW4KNL8</accession>
<dbReference type="Pfam" id="PF13545">
    <property type="entry name" value="HTH_Crp_2"/>
    <property type="match status" value="1"/>
</dbReference>
<sequence>MNIFELPSDLHNSIKNSPWYFTDSEDWSEVFKDAPEQSFKKNQIVFCQEETLSFVYLVKEGRVRTSISDDKGQEKTVLIYSEGTIIGGESAVIRSPYLVTAITNNDCRLARIPYERFIQKIEESHRLSIKMSHYLAEMFMRVTYQLKEISFLNSDERVIAHLLKLADRFGRQTEGGVKISIPFTHQEMADLIAVSRVSVSRIMSMLSKEGILERKNGFFYIKDKEALLKIYMSSE</sequence>
<dbReference type="InterPro" id="IPR000595">
    <property type="entry name" value="cNMP-bd_dom"/>
</dbReference>